<evidence type="ECO:0000313" key="2">
    <source>
        <dbReference type="Proteomes" id="UP000768646"/>
    </source>
</evidence>
<comment type="caution">
    <text evidence="1">The sequence shown here is derived from an EMBL/GenBank/DDBJ whole genome shotgun (WGS) entry which is preliminary data.</text>
</comment>
<proteinExistence type="predicted"/>
<protein>
    <submittedName>
        <fullName evidence="1">Uncharacterized protein</fullName>
    </submittedName>
</protein>
<gene>
    <name evidence="1" type="ORF">PORY_000397</name>
</gene>
<keyword evidence="2" id="KW-1185">Reference proteome</keyword>
<evidence type="ECO:0000313" key="1">
    <source>
        <dbReference type="EMBL" id="KAG4306409.1"/>
    </source>
</evidence>
<organism evidence="1 2">
    <name type="scientific">Pneumocystis oryctolagi</name>
    <dbReference type="NCBI Taxonomy" id="42067"/>
    <lineage>
        <taxon>Eukaryota</taxon>
        <taxon>Fungi</taxon>
        <taxon>Dikarya</taxon>
        <taxon>Ascomycota</taxon>
        <taxon>Taphrinomycotina</taxon>
        <taxon>Pneumocystomycetes</taxon>
        <taxon>Pneumocystaceae</taxon>
        <taxon>Pneumocystis</taxon>
    </lineage>
</organism>
<dbReference type="Proteomes" id="UP000768646">
    <property type="component" value="Unassembled WGS sequence"/>
</dbReference>
<sequence>MDGIRADCSEKKENSEAILSDSNMEIYEAAQDLSKLNDENVSKKRCLKTPPIYVMDARDTFSHNSSNTLNQSSLSQVSNTHLLIPKLMLEPSFLNFIPYDELTRVISDFIFQKCVLESLKYIEIEVKIGQLVDLSTRERLRLPVLTETIINSDELKIKFESNMTESQHKYFNRFLNASFEKSQVKLKEGRTRIPMKYKHTKEIDRFYSNISLNQNFQNRIRVTTEKKTGQVISRLIKTRIASLNIFSPKTRFDWRISVNIEKPVEPQPLGVLIMERDKDRLSYVHQYCQIDLTQVISENGPKTHELEVELLNVDEIKRHGDAASHGQPNDFENIVRVFVDNVRILVRQNISDSH</sequence>
<name>A0ACB7CJH4_9ASCO</name>
<accession>A0ACB7CJH4</accession>
<reference evidence="1 2" key="1">
    <citation type="journal article" date="2021" name="Commun. Biol.">
        <title>Genomic insights into the host specific adaptation of the Pneumocystis genus.</title>
        <authorList>
            <person name="Cisse O.H."/>
            <person name="Ma L."/>
            <person name="Dekker J.P."/>
            <person name="Khil P.P."/>
            <person name="Youn J.-H."/>
            <person name="Brenchley J.M."/>
            <person name="Blair R."/>
            <person name="Pahar B."/>
            <person name="Chabe M."/>
            <person name="Van Rompay K.K.A."/>
            <person name="Keesler R."/>
            <person name="Sukura A."/>
            <person name="Hirsch V."/>
            <person name="Kutty G."/>
            <person name="Liu Y."/>
            <person name="Peng L."/>
            <person name="Chen J."/>
            <person name="Song J."/>
            <person name="Weissenbacher-Lang C."/>
            <person name="Xu J."/>
            <person name="Upham N.S."/>
            <person name="Stajich J.E."/>
            <person name="Cuomo C.A."/>
            <person name="Cushion M.T."/>
            <person name="Kovacs J.A."/>
        </authorList>
    </citation>
    <scope>NUCLEOTIDE SEQUENCE [LARGE SCALE GENOMIC DNA]</scope>
    <source>
        <strain evidence="1 2">RABM</strain>
    </source>
</reference>
<dbReference type="EMBL" id="JABTEG010000001">
    <property type="protein sequence ID" value="KAG4306409.1"/>
    <property type="molecule type" value="Genomic_DNA"/>
</dbReference>